<accession>A0A4D8RHX8</accession>
<keyword evidence="1" id="KW-0614">Plasmid</keyword>
<dbReference type="Gene3D" id="3.40.50.2000">
    <property type="entry name" value="Glycogen Phosphorylase B"/>
    <property type="match status" value="1"/>
</dbReference>
<proteinExistence type="predicted"/>
<dbReference type="SUPFAM" id="SSF53756">
    <property type="entry name" value="UDP-Glycosyltransferase/glycogen phosphorylase"/>
    <property type="match status" value="1"/>
</dbReference>
<dbReference type="Proteomes" id="UP000298693">
    <property type="component" value="Plasmid p5"/>
</dbReference>
<evidence type="ECO:0000313" key="1">
    <source>
        <dbReference type="EMBL" id="QCO19953.1"/>
    </source>
</evidence>
<dbReference type="EMBL" id="CP032350">
    <property type="protein sequence ID" value="QCO19953.1"/>
    <property type="molecule type" value="Genomic_DNA"/>
</dbReference>
<protein>
    <submittedName>
        <fullName evidence="1">Glycosyltransferase</fullName>
    </submittedName>
</protein>
<keyword evidence="1" id="KW-0808">Transferase</keyword>
<reference evidence="1 2" key="1">
    <citation type="submission" date="2018-09" db="EMBL/GenBank/DDBJ databases">
        <title>Whole genome based analysis of evolution and adaptive divergence in Indian and Brazilian strains of Azospirillum brasilense.</title>
        <authorList>
            <person name="Singh C."/>
            <person name="Tripathi A.K."/>
        </authorList>
    </citation>
    <scope>NUCLEOTIDE SEQUENCE [LARGE SCALE GENOMIC DNA]</scope>
    <source>
        <strain evidence="1 2">MTCC4039</strain>
        <plasmid evidence="1 2">p5</plasmid>
    </source>
</reference>
<dbReference type="Pfam" id="PF13692">
    <property type="entry name" value="Glyco_trans_1_4"/>
    <property type="match status" value="1"/>
</dbReference>
<dbReference type="PANTHER" id="PTHR46656">
    <property type="entry name" value="PUTATIVE-RELATED"/>
    <property type="match status" value="1"/>
</dbReference>
<dbReference type="RefSeq" id="WP_137143742.1">
    <property type="nucleotide sequence ID" value="NZ_CP032350.1"/>
</dbReference>
<dbReference type="GO" id="GO:0016740">
    <property type="term" value="F:transferase activity"/>
    <property type="evidence" value="ECO:0007669"/>
    <property type="project" value="UniProtKB-KW"/>
</dbReference>
<dbReference type="PANTHER" id="PTHR46656:SF3">
    <property type="entry name" value="PUTATIVE-RELATED"/>
    <property type="match status" value="1"/>
</dbReference>
<geneLocation type="plasmid" evidence="1">
    <name>p5</name>
</geneLocation>
<dbReference type="AlphaFoldDB" id="A0A4D8RHX8"/>
<evidence type="ECO:0000313" key="2">
    <source>
        <dbReference type="Proteomes" id="UP000298693"/>
    </source>
</evidence>
<organism evidence="1 2">
    <name type="scientific">Azospirillum brasilense</name>
    <dbReference type="NCBI Taxonomy" id="192"/>
    <lineage>
        <taxon>Bacteria</taxon>
        <taxon>Pseudomonadati</taxon>
        <taxon>Pseudomonadota</taxon>
        <taxon>Alphaproteobacteria</taxon>
        <taxon>Rhodospirillales</taxon>
        <taxon>Azospirillaceae</taxon>
        <taxon>Azospirillum</taxon>
    </lineage>
</organism>
<gene>
    <name evidence="1" type="ORF">D3869_32445</name>
</gene>
<sequence>MSTSITHAVPFIVRGDLRSETGYARAARALTNLVARFPDIAVFGIDLHPNPADCGGDFAHTLINDSQMWQVVRQSTQTPIVLHYTGIDDFIQVPGAINIGAFYWETDTLVHQRHWPLRLAGMDRIWAPTSFLGTYARASGFTGDVTVVPWPHEFPDQPPAVRPGTLEGIQALYFGRSGPSGRFATQTVSLRKIRSEARNLFVSVQSLAPRKGLPILLREWRNHIDDPSCQDILVLRLAFRHAHGINAAPAEHFEAILKTIGFDGVDPRIAVIHDHLPDPQLSALYGACDSYVSASYGEGFGGPIIEAISAHRPVIAPRHTGIADLLPPDHPLTVNSVRKCVGLKGNVSAYPYSSSWYLPLPGEIAGRLRDFAAMDASRRAAVVRTARQHAIDFCSSWRLIAILGDEIARLRAPTSPPVATQPAQEPAMLS</sequence>
<name>A0A4D8RHX8_AZOBR</name>